<evidence type="ECO:0000313" key="4">
    <source>
        <dbReference type="Proteomes" id="UP000186922"/>
    </source>
</evidence>
<comment type="caution">
    <text evidence="3">The sequence shown here is derived from an EMBL/GenBank/DDBJ whole genome shotgun (WGS) entry which is preliminary data.</text>
</comment>
<protein>
    <submittedName>
        <fullName evidence="3">Uncharacterized protein</fullName>
    </submittedName>
</protein>
<dbReference type="OrthoDB" id="1933717at2759"/>
<proteinExistence type="inferred from homology"/>
<accession>A0A1D1V4J6</accession>
<comment type="similarity">
    <text evidence="1">Belongs to the short-chain dehydrogenases/reductases (SDR) family.</text>
</comment>
<keyword evidence="2" id="KW-0560">Oxidoreductase</keyword>
<dbReference type="SUPFAM" id="SSF51735">
    <property type="entry name" value="NAD(P)-binding Rossmann-fold domains"/>
    <property type="match status" value="1"/>
</dbReference>
<dbReference type="Gene3D" id="3.40.50.720">
    <property type="entry name" value="NAD(P)-binding Rossmann-like Domain"/>
    <property type="match status" value="1"/>
</dbReference>
<dbReference type="InterPro" id="IPR036291">
    <property type="entry name" value="NAD(P)-bd_dom_sf"/>
</dbReference>
<evidence type="ECO:0000256" key="2">
    <source>
        <dbReference type="ARBA" id="ARBA00023002"/>
    </source>
</evidence>
<gene>
    <name evidence="3" type="primary">RvY_05581-1</name>
    <name evidence="3" type="synonym">RvY_05581.1</name>
    <name evidence="3" type="ORF">RvY_05581</name>
</gene>
<dbReference type="FunFam" id="3.40.50.720:FF:000047">
    <property type="entry name" value="NADP-dependent L-serine/L-allo-threonine dehydrogenase"/>
    <property type="match status" value="1"/>
</dbReference>
<sequence>MEETGVHGKIILVTGASSGIGAATCRLLASNGATVIGAARREDRLRDLEHEINALNRGKFHGIKCDLTREQDIEDMFREVEERYHRLDCLMANAGVPLQGALLNNHTKDLQHMMQVNILATAICIREGARLMQKVSPSSGHIVIVGSDNAHKIPAAPLMHFYAATKCAVLALAQGLRLELVGIESKIRVTHLSPGPVRTEASSSMFPNMKDPQAELFANYTPLESDDIANAILYAILAPPNVNVNEIVVNPIQGDSIPRPKHLSG</sequence>
<name>A0A1D1V4J6_RAMVA</name>
<dbReference type="PANTHER" id="PTHR43115:SF4">
    <property type="entry name" value="DEHYDROGENASE_REDUCTASE SDR FAMILY MEMBER 11"/>
    <property type="match status" value="1"/>
</dbReference>
<organism evidence="3 4">
    <name type="scientific">Ramazzottius varieornatus</name>
    <name type="common">Water bear</name>
    <name type="synonym">Tardigrade</name>
    <dbReference type="NCBI Taxonomy" id="947166"/>
    <lineage>
        <taxon>Eukaryota</taxon>
        <taxon>Metazoa</taxon>
        <taxon>Ecdysozoa</taxon>
        <taxon>Tardigrada</taxon>
        <taxon>Eutardigrada</taxon>
        <taxon>Parachela</taxon>
        <taxon>Hypsibioidea</taxon>
        <taxon>Ramazzottiidae</taxon>
        <taxon>Ramazzottius</taxon>
    </lineage>
</organism>
<keyword evidence="4" id="KW-1185">Reference proteome</keyword>
<dbReference type="Pfam" id="PF00106">
    <property type="entry name" value="adh_short"/>
    <property type="match status" value="1"/>
</dbReference>
<dbReference type="STRING" id="947166.A0A1D1V4J6"/>
<dbReference type="PRINTS" id="PR00081">
    <property type="entry name" value="GDHRDH"/>
</dbReference>
<reference evidence="3 4" key="1">
    <citation type="journal article" date="2016" name="Nat. Commun.">
        <title>Extremotolerant tardigrade genome and improved radiotolerance of human cultured cells by tardigrade-unique protein.</title>
        <authorList>
            <person name="Hashimoto T."/>
            <person name="Horikawa D.D."/>
            <person name="Saito Y."/>
            <person name="Kuwahara H."/>
            <person name="Kozuka-Hata H."/>
            <person name="Shin-I T."/>
            <person name="Minakuchi Y."/>
            <person name="Ohishi K."/>
            <person name="Motoyama A."/>
            <person name="Aizu T."/>
            <person name="Enomoto A."/>
            <person name="Kondo K."/>
            <person name="Tanaka S."/>
            <person name="Hara Y."/>
            <person name="Koshikawa S."/>
            <person name="Sagara H."/>
            <person name="Miura T."/>
            <person name="Yokobori S."/>
            <person name="Miyagawa K."/>
            <person name="Suzuki Y."/>
            <person name="Kubo T."/>
            <person name="Oyama M."/>
            <person name="Kohara Y."/>
            <person name="Fujiyama A."/>
            <person name="Arakawa K."/>
            <person name="Katayama T."/>
            <person name="Toyoda A."/>
            <person name="Kunieda T."/>
        </authorList>
    </citation>
    <scope>NUCLEOTIDE SEQUENCE [LARGE SCALE GENOMIC DNA]</scope>
    <source>
        <strain evidence="3 4">YOKOZUNA-1</strain>
    </source>
</reference>
<dbReference type="EMBL" id="BDGG01000002">
    <property type="protein sequence ID" value="GAU93683.1"/>
    <property type="molecule type" value="Genomic_DNA"/>
</dbReference>
<dbReference type="PANTHER" id="PTHR43115">
    <property type="entry name" value="DEHYDROGENASE/REDUCTASE SDR FAMILY MEMBER 11"/>
    <property type="match status" value="1"/>
</dbReference>
<dbReference type="AlphaFoldDB" id="A0A1D1V4J6"/>
<evidence type="ECO:0000256" key="1">
    <source>
        <dbReference type="ARBA" id="ARBA00006484"/>
    </source>
</evidence>
<dbReference type="InterPro" id="IPR002347">
    <property type="entry name" value="SDR_fam"/>
</dbReference>
<dbReference type="Proteomes" id="UP000186922">
    <property type="component" value="Unassembled WGS sequence"/>
</dbReference>
<dbReference type="GO" id="GO:0016616">
    <property type="term" value="F:oxidoreductase activity, acting on the CH-OH group of donors, NAD or NADP as acceptor"/>
    <property type="evidence" value="ECO:0007669"/>
    <property type="project" value="UniProtKB-ARBA"/>
</dbReference>
<evidence type="ECO:0000313" key="3">
    <source>
        <dbReference type="EMBL" id="GAU93683.1"/>
    </source>
</evidence>